<evidence type="ECO:0000313" key="2">
    <source>
        <dbReference type="Proteomes" id="UP001595420"/>
    </source>
</evidence>
<organism evidence="1 2">
    <name type="scientific">Falsiroseomonas tokyonensis</name>
    <dbReference type="NCBI Taxonomy" id="430521"/>
    <lineage>
        <taxon>Bacteria</taxon>
        <taxon>Pseudomonadati</taxon>
        <taxon>Pseudomonadota</taxon>
        <taxon>Alphaproteobacteria</taxon>
        <taxon>Acetobacterales</taxon>
        <taxon>Roseomonadaceae</taxon>
        <taxon>Falsiroseomonas</taxon>
    </lineage>
</organism>
<dbReference type="EMBL" id="JBHRSB010000005">
    <property type="protein sequence ID" value="MFC3002018.1"/>
    <property type="molecule type" value="Genomic_DNA"/>
</dbReference>
<proteinExistence type="predicted"/>
<comment type="caution">
    <text evidence="1">The sequence shown here is derived from an EMBL/GenBank/DDBJ whole genome shotgun (WGS) entry which is preliminary data.</text>
</comment>
<gene>
    <name evidence="1" type="ORF">ACFOD3_19090</name>
</gene>
<accession>A0ABV7BXE4</accession>
<keyword evidence="2" id="KW-1185">Reference proteome</keyword>
<dbReference type="RefSeq" id="WP_216838075.1">
    <property type="nucleotide sequence ID" value="NZ_JAFNJS010000005.1"/>
</dbReference>
<sequence>MTDEALLQAVRLAQAGDWQAAHEIAQAEPGADAAWVHAWLHRVEGDEANAGYWYRRAGRSPGQGSVVEEGQAIARALGGR</sequence>
<protein>
    <submittedName>
        <fullName evidence="1">Uncharacterized protein</fullName>
    </submittedName>
</protein>
<name>A0ABV7BXE4_9PROT</name>
<dbReference type="Proteomes" id="UP001595420">
    <property type="component" value="Unassembled WGS sequence"/>
</dbReference>
<evidence type="ECO:0000313" key="1">
    <source>
        <dbReference type="EMBL" id="MFC3002018.1"/>
    </source>
</evidence>
<reference evidence="2" key="1">
    <citation type="journal article" date="2019" name="Int. J. Syst. Evol. Microbiol.">
        <title>The Global Catalogue of Microorganisms (GCM) 10K type strain sequencing project: providing services to taxonomists for standard genome sequencing and annotation.</title>
        <authorList>
            <consortium name="The Broad Institute Genomics Platform"/>
            <consortium name="The Broad Institute Genome Sequencing Center for Infectious Disease"/>
            <person name="Wu L."/>
            <person name="Ma J."/>
        </authorList>
    </citation>
    <scope>NUCLEOTIDE SEQUENCE [LARGE SCALE GENOMIC DNA]</scope>
    <source>
        <strain evidence="2">CGMCC 1.16855</strain>
    </source>
</reference>